<evidence type="ECO:0000256" key="2">
    <source>
        <dbReference type="ARBA" id="ARBA00022571"/>
    </source>
</evidence>
<evidence type="ECO:0000256" key="4">
    <source>
        <dbReference type="ARBA" id="ARBA00022605"/>
    </source>
</evidence>
<dbReference type="NCBIfam" id="NF002325">
    <property type="entry name" value="PRK01278.1"/>
    <property type="match status" value="1"/>
</dbReference>
<dbReference type="InterPro" id="IPR004636">
    <property type="entry name" value="AcOrn/SuccOrn_fam"/>
</dbReference>
<accession>A0A923I1K9</accession>
<feature type="binding site" evidence="8">
    <location>
        <position position="134"/>
    </location>
    <ligand>
        <name>pyridoxal 5'-phosphate</name>
        <dbReference type="ChEBI" id="CHEBI:597326"/>
    </ligand>
</feature>
<dbReference type="Proteomes" id="UP000612361">
    <property type="component" value="Unassembled WGS sequence"/>
</dbReference>
<dbReference type="RefSeq" id="WP_186881676.1">
    <property type="nucleotide sequence ID" value="NZ_JACOGG010000012.1"/>
</dbReference>
<dbReference type="HAMAP" id="MF_01107">
    <property type="entry name" value="ArgD_aminotrans_3"/>
    <property type="match status" value="1"/>
</dbReference>
<dbReference type="PIRSF" id="PIRSF000521">
    <property type="entry name" value="Transaminase_4ab_Lys_Orn"/>
    <property type="match status" value="1"/>
</dbReference>
<evidence type="ECO:0000256" key="8">
    <source>
        <dbReference type="HAMAP-Rule" id="MF_01107"/>
    </source>
</evidence>
<comment type="pathway">
    <text evidence="8">Amino-acid biosynthesis; L-arginine biosynthesis; N(2)-acetyl-L-ornithine from L-glutamate: step 4/4.</text>
</comment>
<sequence>MEFSQYNVNSLMYITPRPEIVFTEGSGMWLTDHTGKRYLDYLQGWAVNCLGHSPAVIHEALVSQSKKLLNPSPAFYNAPMVELATMLTQQSCFDRVFFTNSGAEANEGAIKLARKWGQLNKNGAFEIITFDHGFHGRTLATMSASGKPGWDTLFAPQVSGFPKADLNDIASVEKLISDKTVAVMLEPVQGEGGVIPASREFMQQLRALTQKHGILLIVDEVQTGMGRTGELFGYQLSGIEPDIMTLAKGIGGGVPLGALLCREAVACFVPGDQGGTYNGAPLMTAVGIAVLKELTKPGFLDEVKQKAAYLSAELIKLSEEFGLQGERGEGLLRALKLGDNIGAEIVEKARNLEPFGLLLNSPRPDLLRFMPALNVTREELDLMLNSLKGILRDIKGGSH</sequence>
<comment type="caution">
    <text evidence="9">The sequence shown here is derived from an EMBL/GenBank/DDBJ whole genome shotgun (WGS) entry which is preliminary data.</text>
</comment>
<dbReference type="Pfam" id="PF00202">
    <property type="entry name" value="Aminotran_3"/>
    <property type="match status" value="1"/>
</dbReference>
<dbReference type="FunFam" id="3.40.640.10:FF:000004">
    <property type="entry name" value="Acetylornithine aminotransferase"/>
    <property type="match status" value="1"/>
</dbReference>
<dbReference type="InterPro" id="IPR015421">
    <property type="entry name" value="PyrdxlP-dep_Trfase_major"/>
</dbReference>
<dbReference type="AlphaFoldDB" id="A0A923I1K9"/>
<comment type="catalytic activity">
    <reaction evidence="7">
        <text>L-2,4-diaminobutanoate + 2-oxoglutarate = L-aspartate 4-semialdehyde + L-glutamate</text>
        <dbReference type="Rhea" id="RHEA:11160"/>
        <dbReference type="ChEBI" id="CHEBI:16810"/>
        <dbReference type="ChEBI" id="CHEBI:29985"/>
        <dbReference type="ChEBI" id="CHEBI:58761"/>
        <dbReference type="ChEBI" id="CHEBI:537519"/>
        <dbReference type="EC" id="2.6.1.76"/>
    </reaction>
</comment>
<dbReference type="Gene3D" id="3.90.1150.10">
    <property type="entry name" value="Aspartate Aminotransferase, domain 1"/>
    <property type="match status" value="1"/>
</dbReference>
<dbReference type="GO" id="GO:0042802">
    <property type="term" value="F:identical protein binding"/>
    <property type="evidence" value="ECO:0007669"/>
    <property type="project" value="TreeGrafter"/>
</dbReference>
<evidence type="ECO:0000256" key="7">
    <source>
        <dbReference type="ARBA" id="ARBA00049111"/>
    </source>
</evidence>
<dbReference type="InterPro" id="IPR049704">
    <property type="entry name" value="Aminotrans_3_PPA_site"/>
</dbReference>
<proteinExistence type="inferred from homology"/>
<keyword evidence="2 8" id="KW-0055">Arginine biosynthesis</keyword>
<dbReference type="InterPro" id="IPR015424">
    <property type="entry name" value="PyrdxlP-dep_Trfase"/>
</dbReference>
<dbReference type="GO" id="GO:0003992">
    <property type="term" value="F:N2-acetyl-L-ornithine:2-oxoglutarate 5-aminotransferase activity"/>
    <property type="evidence" value="ECO:0007669"/>
    <property type="project" value="UniProtKB-UniRule"/>
</dbReference>
<organism evidence="9 10">
    <name type="scientific">Undibacterium rugosum</name>
    <dbReference type="NCBI Taxonomy" id="2762291"/>
    <lineage>
        <taxon>Bacteria</taxon>
        <taxon>Pseudomonadati</taxon>
        <taxon>Pseudomonadota</taxon>
        <taxon>Betaproteobacteria</taxon>
        <taxon>Burkholderiales</taxon>
        <taxon>Oxalobacteraceae</taxon>
        <taxon>Undibacterium</taxon>
    </lineage>
</organism>
<dbReference type="PANTHER" id="PTHR11986">
    <property type="entry name" value="AMINOTRANSFERASE CLASS III"/>
    <property type="match status" value="1"/>
</dbReference>
<dbReference type="GO" id="GO:0045303">
    <property type="term" value="F:diaminobutyrate-2-oxoglutarate transaminase activity"/>
    <property type="evidence" value="ECO:0007669"/>
    <property type="project" value="UniProtKB-EC"/>
</dbReference>
<evidence type="ECO:0000313" key="9">
    <source>
        <dbReference type="EMBL" id="MBC3936113.1"/>
    </source>
</evidence>
<feature type="binding site" evidence="8">
    <location>
        <begin position="219"/>
        <end position="222"/>
    </location>
    <ligand>
        <name>pyridoxal 5'-phosphate</name>
        <dbReference type="ChEBI" id="CHEBI:597326"/>
    </ligand>
</feature>
<feature type="modified residue" description="N6-(pyridoxal phosphate)lysine" evidence="8">
    <location>
        <position position="248"/>
    </location>
</feature>
<dbReference type="GO" id="GO:0006526">
    <property type="term" value="P:L-arginine biosynthetic process"/>
    <property type="evidence" value="ECO:0007669"/>
    <property type="project" value="UniProtKB-UniRule"/>
</dbReference>
<keyword evidence="3 8" id="KW-0032">Aminotransferase</keyword>
<dbReference type="NCBIfam" id="NF002985">
    <property type="entry name" value="PRK03715.1"/>
    <property type="match status" value="1"/>
</dbReference>
<dbReference type="InterPro" id="IPR015422">
    <property type="entry name" value="PyrdxlP-dep_Trfase_small"/>
</dbReference>
<dbReference type="EMBL" id="JACOGG010000012">
    <property type="protein sequence ID" value="MBC3936113.1"/>
    <property type="molecule type" value="Genomic_DNA"/>
</dbReference>
<keyword evidence="4 8" id="KW-0028">Amino-acid biosynthesis</keyword>
<evidence type="ECO:0000256" key="1">
    <source>
        <dbReference type="ARBA" id="ARBA00004946"/>
    </source>
</evidence>
<keyword evidence="10" id="KW-1185">Reference proteome</keyword>
<dbReference type="CDD" id="cd00610">
    <property type="entry name" value="OAT_like"/>
    <property type="match status" value="1"/>
</dbReference>
<dbReference type="GO" id="GO:0005737">
    <property type="term" value="C:cytoplasm"/>
    <property type="evidence" value="ECO:0007669"/>
    <property type="project" value="UniProtKB-SubCell"/>
</dbReference>
<evidence type="ECO:0000256" key="6">
    <source>
        <dbReference type="ARBA" id="ARBA00022898"/>
    </source>
</evidence>
<comment type="miscellaneous">
    <text evidence="8">May also have succinyldiaminopimelate aminotransferase activity, thus carrying out the corresponding step in lysine biosynthesis.</text>
</comment>
<dbReference type="PANTHER" id="PTHR11986:SF79">
    <property type="entry name" value="ACETYLORNITHINE AMINOTRANSFERASE, MITOCHONDRIAL"/>
    <property type="match status" value="1"/>
</dbReference>
<comment type="similarity">
    <text evidence="8">Belongs to the class-III pyridoxal-phosphate-dependent aminotransferase family. ArgD subfamily.</text>
</comment>
<dbReference type="InterPro" id="IPR005814">
    <property type="entry name" value="Aminotrans_3"/>
</dbReference>
<reference evidence="9" key="1">
    <citation type="submission" date="2020-08" db="EMBL/GenBank/DDBJ databases">
        <title>Novel species isolated from subtropical streams in China.</title>
        <authorList>
            <person name="Lu H."/>
        </authorList>
    </citation>
    <scope>NUCLEOTIDE SEQUENCE</scope>
    <source>
        <strain evidence="9">CY7W</strain>
    </source>
</reference>
<dbReference type="SUPFAM" id="SSF53383">
    <property type="entry name" value="PLP-dependent transferases"/>
    <property type="match status" value="1"/>
</dbReference>
<comment type="caution">
    <text evidence="8">Lacks conserved residue(s) required for the propagation of feature annotation.</text>
</comment>
<dbReference type="EC" id="2.6.1.11" evidence="8"/>
<keyword evidence="8" id="KW-0963">Cytoplasm</keyword>
<name>A0A923I1K9_9BURK</name>
<comment type="subunit">
    <text evidence="8">Homodimer.</text>
</comment>
<keyword evidence="6 8" id="KW-0663">Pyridoxal phosphate</keyword>
<feature type="binding site" evidence="8">
    <location>
        <begin position="102"/>
        <end position="103"/>
    </location>
    <ligand>
        <name>pyridoxal 5'-phosphate</name>
        <dbReference type="ChEBI" id="CHEBI:597326"/>
    </ligand>
</feature>
<dbReference type="GO" id="GO:0030170">
    <property type="term" value="F:pyridoxal phosphate binding"/>
    <property type="evidence" value="ECO:0007669"/>
    <property type="project" value="InterPro"/>
</dbReference>
<evidence type="ECO:0000256" key="3">
    <source>
        <dbReference type="ARBA" id="ARBA00022576"/>
    </source>
</evidence>
<evidence type="ECO:0000313" key="10">
    <source>
        <dbReference type="Proteomes" id="UP000612361"/>
    </source>
</evidence>
<keyword evidence="5 8" id="KW-0808">Transferase</keyword>
<comment type="pathway">
    <text evidence="1">Amine and polyamine biosynthesis; ectoine biosynthesis; L-ectoine from L-aspartate 4-semialdehyde: step 1/3.</text>
</comment>
<feature type="binding site" evidence="8">
    <location>
        <position position="276"/>
    </location>
    <ligand>
        <name>pyridoxal 5'-phosphate</name>
        <dbReference type="ChEBI" id="CHEBI:597326"/>
    </ligand>
</feature>
<comment type="subcellular location">
    <subcellularLocation>
        <location evidence="8">Cytoplasm</location>
    </subcellularLocation>
</comment>
<dbReference type="PROSITE" id="PS00600">
    <property type="entry name" value="AA_TRANSFER_CLASS_3"/>
    <property type="match status" value="1"/>
</dbReference>
<evidence type="ECO:0000256" key="5">
    <source>
        <dbReference type="ARBA" id="ARBA00022679"/>
    </source>
</evidence>
<comment type="cofactor">
    <cofactor evidence="8">
        <name>pyridoxal 5'-phosphate</name>
        <dbReference type="ChEBI" id="CHEBI:597326"/>
    </cofactor>
    <text evidence="8">Binds 1 pyridoxal phosphate per subunit.</text>
</comment>
<protein>
    <recommendedName>
        <fullName evidence="8">Acetylornithine aminotransferase</fullName>
        <shortName evidence="8">ACOAT</shortName>
        <ecNumber evidence="8">2.6.1.11</ecNumber>
    </recommendedName>
</protein>
<dbReference type="Gene3D" id="3.40.640.10">
    <property type="entry name" value="Type I PLP-dependent aspartate aminotransferase-like (Major domain)"/>
    <property type="match status" value="1"/>
</dbReference>
<feature type="binding site" evidence="8">
    <location>
        <position position="137"/>
    </location>
    <ligand>
        <name>N(2)-acetyl-L-ornithine</name>
        <dbReference type="ChEBI" id="CHEBI:57805"/>
    </ligand>
</feature>
<dbReference type="InterPro" id="IPR050103">
    <property type="entry name" value="Class-III_PLP-dep_AT"/>
</dbReference>
<comment type="catalytic activity">
    <reaction evidence="8">
        <text>N(2)-acetyl-L-ornithine + 2-oxoglutarate = N-acetyl-L-glutamate 5-semialdehyde + L-glutamate</text>
        <dbReference type="Rhea" id="RHEA:18049"/>
        <dbReference type="ChEBI" id="CHEBI:16810"/>
        <dbReference type="ChEBI" id="CHEBI:29123"/>
        <dbReference type="ChEBI" id="CHEBI:29985"/>
        <dbReference type="ChEBI" id="CHEBI:57805"/>
        <dbReference type="EC" id="2.6.1.11"/>
    </reaction>
</comment>
<gene>
    <name evidence="8" type="primary">argD</name>
    <name evidence="9" type="ORF">H8K47_12130</name>
</gene>